<evidence type="ECO:0000256" key="1">
    <source>
        <dbReference type="SAM" id="MobiDB-lite"/>
    </source>
</evidence>
<feature type="compositionally biased region" description="Low complexity" evidence="1">
    <location>
        <begin position="317"/>
        <end position="329"/>
    </location>
</feature>
<dbReference type="InterPro" id="IPR001995">
    <property type="entry name" value="Peptidase_A2_cat"/>
</dbReference>
<reference evidence="3" key="1">
    <citation type="submission" date="2022-10" db="EMBL/GenBank/DDBJ databases">
        <authorList>
            <person name="Chen Y."/>
            <person name="Dougan E. K."/>
            <person name="Chan C."/>
            <person name="Rhodes N."/>
            <person name="Thang M."/>
        </authorList>
    </citation>
    <scope>NUCLEOTIDE SEQUENCE</scope>
</reference>
<protein>
    <recommendedName>
        <fullName evidence="2">Peptidase A2 domain-containing protein</fullName>
    </recommendedName>
</protein>
<gene>
    <name evidence="3" type="ORF">C1SCF055_LOCUS41871</name>
</gene>
<name>A0A9P1DWP7_9DINO</name>
<dbReference type="GO" id="GO:0006508">
    <property type="term" value="P:proteolysis"/>
    <property type="evidence" value="ECO:0007669"/>
    <property type="project" value="InterPro"/>
</dbReference>
<reference evidence="4" key="2">
    <citation type="submission" date="2024-04" db="EMBL/GenBank/DDBJ databases">
        <authorList>
            <person name="Chen Y."/>
            <person name="Shah S."/>
            <person name="Dougan E. K."/>
            <person name="Thang M."/>
            <person name="Chan C."/>
        </authorList>
    </citation>
    <scope>NUCLEOTIDE SEQUENCE [LARGE SCALE GENOMIC DNA]</scope>
</reference>
<dbReference type="EMBL" id="CAMXCT030006623">
    <property type="protein sequence ID" value="CAL4804521.1"/>
    <property type="molecule type" value="Genomic_DNA"/>
</dbReference>
<organism evidence="3">
    <name type="scientific">Cladocopium goreaui</name>
    <dbReference type="NCBI Taxonomy" id="2562237"/>
    <lineage>
        <taxon>Eukaryota</taxon>
        <taxon>Sar</taxon>
        <taxon>Alveolata</taxon>
        <taxon>Dinophyceae</taxon>
        <taxon>Suessiales</taxon>
        <taxon>Symbiodiniaceae</taxon>
        <taxon>Cladocopium</taxon>
    </lineage>
</organism>
<sequence>MLQQSDVTHFDMSCSDDDNVWTCSPTLHDEPNRLHHVRMMSFAGVSSAEIILDSGADTSALPLTYADVGESCQHETAGQDFIDAQGGKLDIRDTRLATVDLGNGVILRERFIIANISCPLLALGHIVRAGWELQHFSDGVFLVKNGKFVNVSFKRNSLCVKGSIRMISEDDGLSPTSTAPGPKALRAIHLQPVLRRLLPGWNKVNPQVYALTTRRARFVDTTLCPGGEMMWYRTTLVFRDAQGWEWLEFGEPIAELEDLEGEIYDPESVVEVLTIAHAHNVASEQLGFALVEGEQAPYFDADVLPEQAGNDDKAEQEQVPQPVQEAPAELPDAEPLDEERVVPFTNESAVTVDGVTFSCDNTLKSLRAGCQALGLSKRGSKKECVRRMLEFVKARELMETHAVEATLKKDSERVAIPQKKPEDNLPHDAKSLSTRFVLTWREKKDKEGNAIWLRRSRLVAREYTWLQPDRKALFSPATSNIASRILPICFLALREHQDTMMLAIDVKDAFLTVRQEQPTRVRCTDASGKSVSYSLGRVLPGQRDGSLLWHRDLVKFVGESSLGMEEFEAYPSILRSKHGDCLLMIHVDDLLVVGSCKAVTEQLIPHMQSRYEVSIEIMSNVGDELTFLKRTHQLLESGRMVVKIHGKSNQSI</sequence>
<dbReference type="PROSITE" id="PS50175">
    <property type="entry name" value="ASP_PROT_RETROV"/>
    <property type="match status" value="1"/>
</dbReference>
<evidence type="ECO:0000313" key="4">
    <source>
        <dbReference type="EMBL" id="CAL1170584.1"/>
    </source>
</evidence>
<dbReference type="EMBL" id="CAMXCT020006623">
    <property type="protein sequence ID" value="CAL1170584.1"/>
    <property type="molecule type" value="Genomic_DNA"/>
</dbReference>
<dbReference type="EMBL" id="CAMXCT010006623">
    <property type="protein sequence ID" value="CAI4017209.1"/>
    <property type="molecule type" value="Genomic_DNA"/>
</dbReference>
<dbReference type="OrthoDB" id="1250461at2759"/>
<evidence type="ECO:0000313" key="3">
    <source>
        <dbReference type="EMBL" id="CAI4017209.1"/>
    </source>
</evidence>
<dbReference type="GO" id="GO:0004190">
    <property type="term" value="F:aspartic-type endopeptidase activity"/>
    <property type="evidence" value="ECO:0007669"/>
    <property type="project" value="InterPro"/>
</dbReference>
<feature type="domain" description="Peptidase A2" evidence="2">
    <location>
        <begin position="48"/>
        <end position="127"/>
    </location>
</feature>
<proteinExistence type="predicted"/>
<comment type="caution">
    <text evidence="3">The sequence shown here is derived from an EMBL/GenBank/DDBJ whole genome shotgun (WGS) entry which is preliminary data.</text>
</comment>
<evidence type="ECO:0000259" key="2">
    <source>
        <dbReference type="PROSITE" id="PS50175"/>
    </source>
</evidence>
<feature type="region of interest" description="Disordered" evidence="1">
    <location>
        <begin position="309"/>
        <end position="335"/>
    </location>
</feature>
<dbReference type="AlphaFoldDB" id="A0A9P1DWP7"/>
<evidence type="ECO:0000313" key="5">
    <source>
        <dbReference type="Proteomes" id="UP001152797"/>
    </source>
</evidence>
<accession>A0A9P1DWP7</accession>
<dbReference type="Proteomes" id="UP001152797">
    <property type="component" value="Unassembled WGS sequence"/>
</dbReference>
<keyword evidence="5" id="KW-1185">Reference proteome</keyword>